<evidence type="ECO:0000256" key="2">
    <source>
        <dbReference type="ARBA" id="ARBA00023002"/>
    </source>
</evidence>
<dbReference type="PRINTS" id="PR00080">
    <property type="entry name" value="SDRFAMILY"/>
</dbReference>
<dbReference type="PROSITE" id="PS00061">
    <property type="entry name" value="ADH_SHORT"/>
    <property type="match status" value="1"/>
</dbReference>
<sequence>MSTIEEIARVYWQAEESRDPDRIVEFFSPDATWVGPGVNLRGHEQIRGFYAASAAAFPRLEVELGRVMGTDEEAAIEWSAVFGDGAGNRRGLAGVNLMRTDGERIVSLTTYHDPSSLADPVAAARFAGRRVLVTGAAGGIGAATARRFVEEGAFVTGVDVDGDGLARQRDALGERFTPLVADITDTAAQAQMIAAAAGPDGALDVLVNNAAVFLLGGLDATEEQWRRTLDVNLLAPAQLVALAADALGRSAHPAVVNVASISGHVAQANRWTYNASKGGVLELTRCQALDLAPRGVRVNSVSPGFIWTDVLDRGAGGDRERWEKVWGSYCLLQRCAEPEEVAEAIAFLASDAASFVTGADLPVDGGLLATSAEGTAAHEFAS</sequence>
<name>A0ABU4HL96_9ACTN</name>
<accession>A0ABU4HL96</accession>
<evidence type="ECO:0000313" key="5">
    <source>
        <dbReference type="Proteomes" id="UP001284601"/>
    </source>
</evidence>
<dbReference type="Gene3D" id="3.40.50.720">
    <property type="entry name" value="NAD(P)-binding Rossmann-like Domain"/>
    <property type="match status" value="1"/>
</dbReference>
<feature type="domain" description="SnoaL-like" evidence="3">
    <location>
        <begin position="11"/>
        <end position="107"/>
    </location>
</feature>
<dbReference type="SUPFAM" id="SSF51735">
    <property type="entry name" value="NAD(P)-binding Rossmann-fold domains"/>
    <property type="match status" value="1"/>
</dbReference>
<dbReference type="RefSeq" id="WP_318596343.1">
    <property type="nucleotide sequence ID" value="NZ_JAWSTH010000012.1"/>
</dbReference>
<evidence type="ECO:0000259" key="3">
    <source>
        <dbReference type="Pfam" id="PF12680"/>
    </source>
</evidence>
<evidence type="ECO:0000256" key="1">
    <source>
        <dbReference type="ARBA" id="ARBA00006484"/>
    </source>
</evidence>
<dbReference type="SUPFAM" id="SSF54427">
    <property type="entry name" value="NTF2-like"/>
    <property type="match status" value="1"/>
</dbReference>
<dbReference type="PRINTS" id="PR00081">
    <property type="entry name" value="GDHRDH"/>
</dbReference>
<comment type="caution">
    <text evidence="4">The sequence shown here is derived from an EMBL/GenBank/DDBJ whole genome shotgun (WGS) entry which is preliminary data.</text>
</comment>
<gene>
    <name evidence="4" type="ORF">R7226_07050</name>
</gene>
<dbReference type="PANTHER" id="PTHR24321">
    <property type="entry name" value="DEHYDROGENASES, SHORT CHAIN"/>
    <property type="match status" value="1"/>
</dbReference>
<dbReference type="Gene3D" id="3.10.450.50">
    <property type="match status" value="1"/>
</dbReference>
<dbReference type="InterPro" id="IPR002347">
    <property type="entry name" value="SDR_fam"/>
</dbReference>
<keyword evidence="5" id="KW-1185">Reference proteome</keyword>
<dbReference type="CDD" id="cd05233">
    <property type="entry name" value="SDR_c"/>
    <property type="match status" value="1"/>
</dbReference>
<dbReference type="Proteomes" id="UP001284601">
    <property type="component" value="Unassembled WGS sequence"/>
</dbReference>
<dbReference type="Pfam" id="PF12680">
    <property type="entry name" value="SnoaL_2"/>
    <property type="match status" value="1"/>
</dbReference>
<keyword evidence="2" id="KW-0560">Oxidoreductase</keyword>
<proteinExistence type="inferred from homology"/>
<dbReference type="Pfam" id="PF13561">
    <property type="entry name" value="adh_short_C2"/>
    <property type="match status" value="1"/>
</dbReference>
<evidence type="ECO:0000313" key="4">
    <source>
        <dbReference type="EMBL" id="MDW5594085.1"/>
    </source>
</evidence>
<protein>
    <submittedName>
        <fullName evidence="4">SDR family oxidoreductase</fullName>
    </submittedName>
</protein>
<dbReference type="InterPro" id="IPR020904">
    <property type="entry name" value="Sc_DH/Rdtase_CS"/>
</dbReference>
<dbReference type="InterPro" id="IPR036291">
    <property type="entry name" value="NAD(P)-bd_dom_sf"/>
</dbReference>
<organism evidence="4 5">
    <name type="scientific">Conexibacter stalactiti</name>
    <dbReference type="NCBI Taxonomy" id="1940611"/>
    <lineage>
        <taxon>Bacteria</taxon>
        <taxon>Bacillati</taxon>
        <taxon>Actinomycetota</taxon>
        <taxon>Thermoleophilia</taxon>
        <taxon>Solirubrobacterales</taxon>
        <taxon>Conexibacteraceae</taxon>
        <taxon>Conexibacter</taxon>
    </lineage>
</organism>
<reference evidence="5" key="1">
    <citation type="submission" date="2023-07" db="EMBL/GenBank/DDBJ databases">
        <title>Conexibacter stalactiti sp. nov., isolated from stalactites in a lava cave and emended description of the genus Conexibacter.</title>
        <authorList>
            <person name="Lee S.D."/>
        </authorList>
    </citation>
    <scope>NUCLEOTIDE SEQUENCE [LARGE SCALE GENOMIC DNA]</scope>
    <source>
        <strain evidence="5">KCTC 39840</strain>
    </source>
</reference>
<dbReference type="EMBL" id="JAWSTH010000012">
    <property type="protein sequence ID" value="MDW5594085.1"/>
    <property type="molecule type" value="Genomic_DNA"/>
</dbReference>
<dbReference type="InterPro" id="IPR037401">
    <property type="entry name" value="SnoaL-like"/>
</dbReference>
<dbReference type="InterPro" id="IPR032710">
    <property type="entry name" value="NTF2-like_dom_sf"/>
</dbReference>
<comment type="similarity">
    <text evidence="1">Belongs to the short-chain dehydrogenases/reductases (SDR) family.</text>
</comment>
<dbReference type="PANTHER" id="PTHR24321:SF8">
    <property type="entry name" value="ESTRADIOL 17-BETA-DEHYDROGENASE 8-RELATED"/>
    <property type="match status" value="1"/>
</dbReference>